<evidence type="ECO:0000313" key="2">
    <source>
        <dbReference type="EMBL" id="RWS01060.1"/>
    </source>
</evidence>
<organism evidence="2 3">
    <name type="scientific">Leptotrombidium deliense</name>
    <dbReference type="NCBI Taxonomy" id="299467"/>
    <lineage>
        <taxon>Eukaryota</taxon>
        <taxon>Metazoa</taxon>
        <taxon>Ecdysozoa</taxon>
        <taxon>Arthropoda</taxon>
        <taxon>Chelicerata</taxon>
        <taxon>Arachnida</taxon>
        <taxon>Acari</taxon>
        <taxon>Acariformes</taxon>
        <taxon>Trombidiformes</taxon>
        <taxon>Prostigmata</taxon>
        <taxon>Anystina</taxon>
        <taxon>Parasitengona</taxon>
        <taxon>Trombiculoidea</taxon>
        <taxon>Trombiculidae</taxon>
        <taxon>Leptotrombidium</taxon>
    </lineage>
</organism>
<dbReference type="GO" id="GO:0051239">
    <property type="term" value="P:regulation of multicellular organismal process"/>
    <property type="evidence" value="ECO:0007669"/>
    <property type="project" value="UniProtKB-ARBA"/>
</dbReference>
<dbReference type="PANTHER" id="PTHR22742:SF2">
    <property type="entry name" value="EXPANSION, ISOFORM A-RELATED"/>
    <property type="match status" value="1"/>
</dbReference>
<dbReference type="Proteomes" id="UP000288716">
    <property type="component" value="Unassembled WGS sequence"/>
</dbReference>
<keyword evidence="3" id="KW-1185">Reference proteome</keyword>
<feature type="non-terminal residue" evidence="2">
    <location>
        <position position="1"/>
    </location>
</feature>
<dbReference type="Pfam" id="PF03166">
    <property type="entry name" value="MH2"/>
    <property type="match status" value="1"/>
</dbReference>
<evidence type="ECO:0000313" key="3">
    <source>
        <dbReference type="Proteomes" id="UP000288716"/>
    </source>
</evidence>
<dbReference type="Gene3D" id="2.60.200.10">
    <property type="match status" value="1"/>
</dbReference>
<dbReference type="InterPro" id="IPR008984">
    <property type="entry name" value="SMAD_FHA_dom_sf"/>
</dbReference>
<dbReference type="GO" id="GO:0006355">
    <property type="term" value="P:regulation of DNA-templated transcription"/>
    <property type="evidence" value="ECO:0007669"/>
    <property type="project" value="InterPro"/>
</dbReference>
<dbReference type="InterPro" id="IPR001132">
    <property type="entry name" value="SMAD_dom_Dwarfin-type"/>
</dbReference>
<dbReference type="InterPro" id="IPR017855">
    <property type="entry name" value="SMAD-like_dom_sf"/>
</dbReference>
<gene>
    <name evidence="2" type="ORF">B4U80_06909</name>
</gene>
<comment type="caution">
    <text evidence="2">The sequence shown here is derived from an EMBL/GenBank/DDBJ whole genome shotgun (WGS) entry which is preliminary data.</text>
</comment>
<name>A0A443QDH9_9ACAR</name>
<dbReference type="AlphaFoldDB" id="A0A443QDH9"/>
<reference evidence="2 3" key="1">
    <citation type="journal article" date="2018" name="Gigascience">
        <title>Genomes of trombidid mites reveal novel predicted allergens and laterally-transferred genes associated with secondary metabolism.</title>
        <authorList>
            <person name="Dong X."/>
            <person name="Chaisiri K."/>
            <person name="Xia D."/>
            <person name="Armstrong S.D."/>
            <person name="Fang Y."/>
            <person name="Donnelly M.J."/>
            <person name="Kadowaki T."/>
            <person name="McGarry J.W."/>
            <person name="Darby A.C."/>
            <person name="Makepeace B.L."/>
        </authorList>
    </citation>
    <scope>NUCLEOTIDE SEQUENCE [LARGE SCALE GENOMIC DNA]</scope>
    <source>
        <strain evidence="2">UoL-UT</strain>
    </source>
</reference>
<sequence>GVRIKIDEMGNVTIKRLSNCDVFIGGWNRDTNSTAKDSTDLNTQLEFNKPVKLFDMKKFQCDVNKELRSAYPDRRKLENQCICVVAFVKDAANILEVPVWCLVINIVALDMLKSKLPPIMT</sequence>
<dbReference type="GO" id="GO:0009791">
    <property type="term" value="P:post-embryonic development"/>
    <property type="evidence" value="ECO:0007669"/>
    <property type="project" value="UniProtKB-ARBA"/>
</dbReference>
<dbReference type="STRING" id="299467.A0A443QDH9"/>
<dbReference type="VEuPathDB" id="VectorBase:LDEU014421"/>
<dbReference type="SUPFAM" id="SSF49879">
    <property type="entry name" value="SMAD/FHA domain"/>
    <property type="match status" value="1"/>
</dbReference>
<dbReference type="GO" id="GO:0050793">
    <property type="term" value="P:regulation of developmental process"/>
    <property type="evidence" value="ECO:0007669"/>
    <property type="project" value="UniProtKB-ARBA"/>
</dbReference>
<proteinExistence type="predicted"/>
<dbReference type="EMBL" id="NCKV01058385">
    <property type="protein sequence ID" value="RWS01060.1"/>
    <property type="molecule type" value="Genomic_DNA"/>
</dbReference>
<protein>
    <recommendedName>
        <fullName evidence="1">MH2 domain-containing protein</fullName>
    </recommendedName>
</protein>
<evidence type="ECO:0000259" key="1">
    <source>
        <dbReference type="PROSITE" id="PS51076"/>
    </source>
</evidence>
<dbReference type="PROSITE" id="PS51076">
    <property type="entry name" value="MH2"/>
    <property type="match status" value="1"/>
</dbReference>
<dbReference type="PANTHER" id="PTHR22742">
    <property type="entry name" value="EXPANSION, ISOFORM A-RELATED"/>
    <property type="match status" value="1"/>
</dbReference>
<dbReference type="OrthoDB" id="5973987at2759"/>
<feature type="domain" description="MH2" evidence="1">
    <location>
        <begin position="1"/>
        <end position="121"/>
    </location>
</feature>
<accession>A0A443QDH9</accession>